<dbReference type="SMART" id="SM00589">
    <property type="entry name" value="PRY"/>
    <property type="match status" value="1"/>
</dbReference>
<dbReference type="EMBL" id="JAUCMX010000022">
    <property type="protein sequence ID" value="KAK3513782.1"/>
    <property type="molecule type" value="Genomic_DNA"/>
</dbReference>
<dbReference type="InterPro" id="IPR013320">
    <property type="entry name" value="ConA-like_dom_sf"/>
</dbReference>
<keyword evidence="7" id="KW-1185">Reference proteome</keyword>
<reference evidence="6" key="1">
    <citation type="submission" date="2023-06" db="EMBL/GenBank/DDBJ databases">
        <title>Male Hemibagrus guttatus genome.</title>
        <authorList>
            <person name="Bian C."/>
        </authorList>
    </citation>
    <scope>NUCLEOTIDE SEQUENCE</scope>
    <source>
        <strain evidence="6">Male_cb2023</strain>
        <tissue evidence="6">Muscle</tissue>
    </source>
</reference>
<evidence type="ECO:0000256" key="1">
    <source>
        <dbReference type="ARBA" id="ARBA00022723"/>
    </source>
</evidence>
<dbReference type="InterPro" id="IPR003877">
    <property type="entry name" value="SPRY_dom"/>
</dbReference>
<dbReference type="GO" id="GO:0005737">
    <property type="term" value="C:cytoplasm"/>
    <property type="evidence" value="ECO:0007669"/>
    <property type="project" value="UniProtKB-ARBA"/>
</dbReference>
<comment type="caution">
    <text evidence="6">The sequence shown here is derived from an EMBL/GenBank/DDBJ whole genome shotgun (WGS) entry which is preliminary data.</text>
</comment>
<evidence type="ECO:0000256" key="3">
    <source>
        <dbReference type="ARBA" id="ARBA00022833"/>
    </source>
</evidence>
<keyword evidence="4" id="KW-0175">Coiled coil</keyword>
<dbReference type="Pfam" id="PF25600">
    <property type="entry name" value="TRIM_CC"/>
    <property type="match status" value="1"/>
</dbReference>
<dbReference type="InterPro" id="IPR003879">
    <property type="entry name" value="Butyrophylin_SPRY"/>
</dbReference>
<dbReference type="PANTHER" id="PTHR25465">
    <property type="entry name" value="B-BOX DOMAIN CONTAINING"/>
    <property type="match status" value="1"/>
</dbReference>
<dbReference type="Gene3D" id="2.60.120.920">
    <property type="match status" value="1"/>
</dbReference>
<keyword evidence="2" id="KW-0863">Zinc-finger</keyword>
<proteinExistence type="predicted"/>
<gene>
    <name evidence="6" type="ORF">QTP70_028894</name>
</gene>
<dbReference type="InterPro" id="IPR006574">
    <property type="entry name" value="PRY"/>
</dbReference>
<keyword evidence="3" id="KW-0862">Zinc</keyword>
<evidence type="ECO:0000256" key="2">
    <source>
        <dbReference type="ARBA" id="ARBA00022771"/>
    </source>
</evidence>
<dbReference type="InterPro" id="IPR051051">
    <property type="entry name" value="E3_ubiq-ligase_TRIM/RNF"/>
</dbReference>
<keyword evidence="1" id="KW-0479">Metal-binding</keyword>
<accession>A0AAE0UQV9</accession>
<dbReference type="CDD" id="cd16040">
    <property type="entry name" value="SPRY_PRY_SNTX"/>
    <property type="match status" value="1"/>
</dbReference>
<dbReference type="InterPro" id="IPR058030">
    <property type="entry name" value="TRIM8/14/16/25/29/45/65_CC"/>
</dbReference>
<feature type="coiled-coil region" evidence="4">
    <location>
        <begin position="69"/>
        <end position="106"/>
    </location>
</feature>
<evidence type="ECO:0000313" key="6">
    <source>
        <dbReference type="EMBL" id="KAK3513782.1"/>
    </source>
</evidence>
<evidence type="ECO:0000259" key="5">
    <source>
        <dbReference type="PROSITE" id="PS50188"/>
    </source>
</evidence>
<evidence type="ECO:0000313" key="7">
    <source>
        <dbReference type="Proteomes" id="UP001274896"/>
    </source>
</evidence>
<dbReference type="GO" id="GO:0008270">
    <property type="term" value="F:zinc ion binding"/>
    <property type="evidence" value="ECO:0007669"/>
    <property type="project" value="UniProtKB-KW"/>
</dbReference>
<dbReference type="SUPFAM" id="SSF49899">
    <property type="entry name" value="Concanavalin A-like lectins/glucanases"/>
    <property type="match status" value="1"/>
</dbReference>
<dbReference type="Proteomes" id="UP001274896">
    <property type="component" value="Unassembled WGS sequence"/>
</dbReference>
<dbReference type="PANTHER" id="PTHR25465:SF5">
    <property type="entry name" value="E3 UBIQUITIN_ISG15 LIGASE TRIM25-RELATED"/>
    <property type="match status" value="1"/>
</dbReference>
<sequence>MEKQSQLGETKMKSQQRIMDRKRELGELLKAVESHKLSAQVALEKSEKTFAEIICFIEKKRSEIQDLIRAQEKIAVSRAEGLLKQLEEEISELQRRDEELQQLSLTEDHIHFLQRYVFLTATLGSSDLPTITVSSVISFEDVAKSITELKKHLEDFCKAGMEKIENKDYCELTMDPNTAYRRLSLSETKRAVSNYDQDLPCPDHTERFDWPQVLCEQPVCGRYYWEVEWSGRNGVNIAVSYKSIRRKGGRNECWFGCSDQSWRLYCSPFRYAFRHHGKETYIPKSNNSTRIGVFVDYNAGTLSFYSIAEKMILLYKVQCEFTEPLYPGFTVWPGSKLTLCPAKVNEI</sequence>
<protein>
    <recommendedName>
        <fullName evidence="5">B30.2/SPRY domain-containing protein</fullName>
    </recommendedName>
</protein>
<dbReference type="Pfam" id="PF13765">
    <property type="entry name" value="PRY"/>
    <property type="match status" value="1"/>
</dbReference>
<feature type="domain" description="B30.2/SPRY" evidence="5">
    <location>
        <begin position="152"/>
        <end position="347"/>
    </location>
</feature>
<evidence type="ECO:0000256" key="4">
    <source>
        <dbReference type="SAM" id="Coils"/>
    </source>
</evidence>
<dbReference type="PROSITE" id="PS50188">
    <property type="entry name" value="B302_SPRY"/>
    <property type="match status" value="1"/>
</dbReference>
<dbReference type="InterPro" id="IPR043136">
    <property type="entry name" value="B30.2/SPRY_sf"/>
</dbReference>
<dbReference type="PRINTS" id="PR01407">
    <property type="entry name" value="BUTYPHLNCDUF"/>
</dbReference>
<dbReference type="Pfam" id="PF00622">
    <property type="entry name" value="SPRY"/>
    <property type="match status" value="1"/>
</dbReference>
<organism evidence="6 7">
    <name type="scientific">Hemibagrus guttatus</name>
    <dbReference type="NCBI Taxonomy" id="175788"/>
    <lineage>
        <taxon>Eukaryota</taxon>
        <taxon>Metazoa</taxon>
        <taxon>Chordata</taxon>
        <taxon>Craniata</taxon>
        <taxon>Vertebrata</taxon>
        <taxon>Euteleostomi</taxon>
        <taxon>Actinopterygii</taxon>
        <taxon>Neopterygii</taxon>
        <taxon>Teleostei</taxon>
        <taxon>Ostariophysi</taxon>
        <taxon>Siluriformes</taxon>
        <taxon>Bagridae</taxon>
        <taxon>Hemibagrus</taxon>
    </lineage>
</organism>
<name>A0AAE0UQV9_9TELE</name>
<dbReference type="AlphaFoldDB" id="A0AAE0UQV9"/>
<dbReference type="SMART" id="SM00449">
    <property type="entry name" value="SPRY"/>
    <property type="match status" value="1"/>
</dbReference>
<dbReference type="InterPro" id="IPR001870">
    <property type="entry name" value="B30.2/SPRY"/>
</dbReference>